<dbReference type="PROSITE" id="PS50853">
    <property type="entry name" value="FN3"/>
    <property type="match status" value="2"/>
</dbReference>
<dbReference type="InterPro" id="IPR052672">
    <property type="entry name" value="Type1_Cytokine_Rcpt_Type2"/>
</dbReference>
<evidence type="ECO:0000256" key="3">
    <source>
        <dbReference type="ARBA" id="ARBA00022692"/>
    </source>
</evidence>
<keyword evidence="8" id="KW-0675">Receptor</keyword>
<keyword evidence="6 10" id="KW-1133">Transmembrane helix</keyword>
<dbReference type="Pfam" id="PF00041">
    <property type="entry name" value="fn3"/>
    <property type="match status" value="1"/>
</dbReference>
<evidence type="ECO:0000256" key="1">
    <source>
        <dbReference type="ARBA" id="ARBA00004479"/>
    </source>
</evidence>
<evidence type="ECO:0000313" key="13">
    <source>
        <dbReference type="Proteomes" id="UP001497482"/>
    </source>
</evidence>
<dbReference type="Gene3D" id="2.60.40.10">
    <property type="entry name" value="Immunoglobulins"/>
    <property type="match status" value="3"/>
</dbReference>
<keyword evidence="13" id="KW-1185">Reference proteome</keyword>
<dbReference type="InterPro" id="IPR003961">
    <property type="entry name" value="FN3_dom"/>
</dbReference>
<comment type="similarity">
    <text evidence="2">Belongs to the type I cytokine receptor family. Type 2 subfamily.</text>
</comment>
<keyword evidence="7 10" id="KW-0472">Membrane</keyword>
<keyword evidence="4" id="KW-0732">Signal</keyword>
<dbReference type="InterPro" id="IPR013783">
    <property type="entry name" value="Ig-like_fold"/>
</dbReference>
<sequence length="697" mass="77667">MGSNLTLYCNVENCPHQTDVYLEIAHEKERVLPFKFINCTAIFSLTNVREPLFNVFCKMQHPGTDYYVTGITLQSGLPPGKPFNISCETTRSAEFVDCKWEKRKNTHVPTTYNISVNIENGSLIYSLTMQEDKAFSIPPNIFGDNLTYLMTVFAHNHFGQSRSDPLIFTLSDIVIPERPNITQIDFKNGTLVAVLGWETTEPSTDLEPFIRVQTANKIQIEANVLNIGNGFAQISGLRALTNYEFQVKICRKKFHQHDDNSPTLRKRVCSKWSQSFLTQTPGKGPSQALHVWRDSVITMKDVVTVVWEPLPSHDYSGAVCGYEVFLGDGQKQNHNCCSATVPLLQPISVTAVTSYGTSPPATVPLTQSDSPGPVLRAVTPWVNGSAVTVSWTEQRQNLLSYVTEWTTLPPTALHWKTVSKELTATTITGLMPGIRYNISVYAVTTNGVTAPSSSVVYSKELQPQGGPDVQVLEHETNRVLVKWDELPLEKRRGFITSYTIYYHVLDSSSPQLNVSVPASMPRQRWLDCPEGTLALQMSASTAAGEGPRDRLISSHPPTPAVNSVIVIIFIITFFIAIIANLMCWKCVRKRIKQQCIAWSPQWLGDNLPKLKNSNAIKLLELDKSEPSLFSLYSDPPLSPITCLSHDELYPSVHEEIGPLHIGATAPESTNDTYNSSVTLDHCSYKPQTAAFCFLMWC</sequence>
<keyword evidence="3 10" id="KW-0812">Transmembrane</keyword>
<evidence type="ECO:0000259" key="11">
    <source>
        <dbReference type="PROSITE" id="PS50853"/>
    </source>
</evidence>
<feature type="domain" description="Fibronectin type-III" evidence="11">
    <location>
        <begin position="370"/>
        <end position="464"/>
    </location>
</feature>
<accession>A0AAV2KS94</accession>
<comment type="subcellular location">
    <subcellularLocation>
        <location evidence="1">Membrane</location>
        <topology evidence="1">Single-pass type I membrane protein</topology>
    </subcellularLocation>
</comment>
<evidence type="ECO:0000256" key="10">
    <source>
        <dbReference type="SAM" id="Phobius"/>
    </source>
</evidence>
<dbReference type="PANTHER" id="PTHR48423">
    <property type="entry name" value="INTERLEUKIN-27 RECEPTOR SUBUNIT ALPHA"/>
    <property type="match status" value="1"/>
</dbReference>
<feature type="domain" description="Fibronectin type-III" evidence="11">
    <location>
        <begin position="465"/>
        <end position="561"/>
    </location>
</feature>
<evidence type="ECO:0000256" key="4">
    <source>
        <dbReference type="ARBA" id="ARBA00022729"/>
    </source>
</evidence>
<evidence type="ECO:0000256" key="2">
    <source>
        <dbReference type="ARBA" id="ARBA00008921"/>
    </source>
</evidence>
<dbReference type="PANTHER" id="PTHR48423:SF2">
    <property type="entry name" value="INTERLEUKIN-12 RECEPTOR SUBUNIT BETA-2"/>
    <property type="match status" value="1"/>
</dbReference>
<evidence type="ECO:0000256" key="8">
    <source>
        <dbReference type="ARBA" id="ARBA00023170"/>
    </source>
</evidence>
<dbReference type="InterPro" id="IPR036116">
    <property type="entry name" value="FN3_sf"/>
</dbReference>
<organism evidence="12 13">
    <name type="scientific">Knipowitschia caucasica</name>
    <name type="common">Caucasian dwarf goby</name>
    <name type="synonym">Pomatoschistus caucasicus</name>
    <dbReference type="NCBI Taxonomy" id="637954"/>
    <lineage>
        <taxon>Eukaryota</taxon>
        <taxon>Metazoa</taxon>
        <taxon>Chordata</taxon>
        <taxon>Craniata</taxon>
        <taxon>Vertebrata</taxon>
        <taxon>Euteleostomi</taxon>
        <taxon>Actinopterygii</taxon>
        <taxon>Neopterygii</taxon>
        <taxon>Teleostei</taxon>
        <taxon>Neoteleostei</taxon>
        <taxon>Acanthomorphata</taxon>
        <taxon>Gobiaria</taxon>
        <taxon>Gobiiformes</taxon>
        <taxon>Gobioidei</taxon>
        <taxon>Gobiidae</taxon>
        <taxon>Gobiinae</taxon>
        <taxon>Knipowitschia</taxon>
    </lineage>
</organism>
<evidence type="ECO:0000256" key="9">
    <source>
        <dbReference type="ARBA" id="ARBA00023180"/>
    </source>
</evidence>
<dbReference type="SMART" id="SM00060">
    <property type="entry name" value="FN3"/>
    <property type="match status" value="2"/>
</dbReference>
<gene>
    <name evidence="12" type="ORF">KC01_LOCUS22054</name>
</gene>
<dbReference type="EMBL" id="OZ035824">
    <property type="protein sequence ID" value="CAL1592862.1"/>
    <property type="molecule type" value="Genomic_DNA"/>
</dbReference>
<feature type="transmembrane region" description="Helical" evidence="10">
    <location>
        <begin position="560"/>
        <end position="584"/>
    </location>
</feature>
<evidence type="ECO:0000313" key="12">
    <source>
        <dbReference type="EMBL" id="CAL1592862.1"/>
    </source>
</evidence>
<proteinExistence type="inferred from homology"/>
<dbReference type="Proteomes" id="UP001497482">
    <property type="component" value="Chromosome 2"/>
</dbReference>
<evidence type="ECO:0000256" key="6">
    <source>
        <dbReference type="ARBA" id="ARBA00022989"/>
    </source>
</evidence>
<dbReference type="GO" id="GO:0005886">
    <property type="term" value="C:plasma membrane"/>
    <property type="evidence" value="ECO:0007669"/>
    <property type="project" value="UniProtKB-ARBA"/>
</dbReference>
<dbReference type="CDD" id="cd00063">
    <property type="entry name" value="FN3"/>
    <property type="match status" value="1"/>
</dbReference>
<evidence type="ECO:0000256" key="5">
    <source>
        <dbReference type="ARBA" id="ARBA00022737"/>
    </source>
</evidence>
<keyword evidence="9" id="KW-0325">Glycoprotein</keyword>
<name>A0AAV2KS94_KNICA</name>
<keyword evidence="5" id="KW-0677">Repeat</keyword>
<dbReference type="AlphaFoldDB" id="A0AAV2KS94"/>
<protein>
    <recommendedName>
        <fullName evidence="11">Fibronectin type-III domain-containing protein</fullName>
    </recommendedName>
</protein>
<evidence type="ECO:0000256" key="7">
    <source>
        <dbReference type="ARBA" id="ARBA00023136"/>
    </source>
</evidence>
<dbReference type="SUPFAM" id="SSF49265">
    <property type="entry name" value="Fibronectin type III"/>
    <property type="match status" value="3"/>
</dbReference>
<reference evidence="12 13" key="1">
    <citation type="submission" date="2024-04" db="EMBL/GenBank/DDBJ databases">
        <authorList>
            <person name="Waldvogel A.-M."/>
            <person name="Schoenle A."/>
        </authorList>
    </citation>
    <scope>NUCLEOTIDE SEQUENCE [LARGE SCALE GENOMIC DNA]</scope>
</reference>